<feature type="domain" description="MucBP" evidence="4">
    <location>
        <begin position="160"/>
        <end position="230"/>
    </location>
</feature>
<organism evidence="6 7">
    <name type="scientific">Lentilactobacillus parabuchneri</name>
    <dbReference type="NCBI Taxonomy" id="152331"/>
    <lineage>
        <taxon>Bacteria</taxon>
        <taxon>Bacillati</taxon>
        <taxon>Bacillota</taxon>
        <taxon>Bacilli</taxon>
        <taxon>Lactobacillales</taxon>
        <taxon>Lactobacillaceae</taxon>
        <taxon>Lentilactobacillus</taxon>
    </lineage>
</organism>
<dbReference type="OrthoDB" id="2329141at2"/>
<keyword evidence="1" id="KW-0677">Repeat</keyword>
<feature type="signal peptide" evidence="3">
    <location>
        <begin position="1"/>
        <end position="31"/>
    </location>
</feature>
<evidence type="ECO:0000256" key="2">
    <source>
        <dbReference type="SAM" id="MobiDB-lite"/>
    </source>
</evidence>
<evidence type="ECO:0008006" key="8">
    <source>
        <dbReference type="Google" id="ProtNLM"/>
    </source>
</evidence>
<feature type="chain" id="PRO_5032804900" description="MucBP domain protein" evidence="3">
    <location>
        <begin position="32"/>
        <end position="661"/>
    </location>
</feature>
<evidence type="ECO:0000259" key="5">
    <source>
        <dbReference type="Pfam" id="PF19087"/>
    </source>
</evidence>
<evidence type="ECO:0000313" key="6">
    <source>
        <dbReference type="EMBL" id="MSE19700.1"/>
    </source>
</evidence>
<gene>
    <name evidence="6" type="ORF">GKC44_00165</name>
</gene>
<evidence type="ECO:0000256" key="1">
    <source>
        <dbReference type="ARBA" id="ARBA00022737"/>
    </source>
</evidence>
<evidence type="ECO:0000313" key="7">
    <source>
        <dbReference type="Proteomes" id="UP000491237"/>
    </source>
</evidence>
<sequence>MCNFKRWLYVGFCSLLCIIMSWLMLGTLAQASTTGLGTFSAVEQTPLQTGFQTVTLTPANDSNTLKTNGGVFPDESTLAIKFMDGDQLVGTKTYTHGTNANVNLIINSWIPDNYQFNYANITPEPNQFVYLNGNEVHVWTNVFDQTVIINVLPIAPQKTTISVHYVDESGSPISGITSKSFTQEVNSSYDVSGADFKPVIPGYTLDTSKLPTNATGIVGTTPISVTYVYRKNPVIAQPVTVKYVDENHQPIADDQIITGYVGDSYNAAETPYKVDTLTSHNNIYQLVTTQLPTNATGLLGNEAITVTYVYRKVATTADNATVIVNYVDRDSHLMIKNSQSISGKVGDPYQATGNYQPSTIVYKGDTYTLDTNQLPVNVTGTFSDSTQFVTYYYFKKQTPTPPNPNPEPTPNPQPTPSPAPDSGGGTITNPNEIVSRGTVVYAINRIYLYQNPTFKINQRTVRYVKKPRIYRPMFVVTGYGKSTSGRLRYKVRDVNHLSKTRYKTGYITTQATHVAPVYYQKLHTAISVINPNGVNSYVYKNLTGKVKNYKQGTVLKIDGIVQHRLTTRFVLRNGKFITANRKLVQLRHANYPVKVKTISAINRYSNANFTKKNGRFKAGTILKVYHVDYSWGNNFNKRCTLRYRIAGGYITANTRYIRPIK</sequence>
<dbReference type="Proteomes" id="UP000491237">
    <property type="component" value="Unassembled WGS sequence"/>
</dbReference>
<comment type="caution">
    <text evidence="6">The sequence shown here is derived from an EMBL/GenBank/DDBJ whole genome shotgun (WGS) entry which is preliminary data.</text>
</comment>
<feature type="region of interest" description="Disordered" evidence="2">
    <location>
        <begin position="395"/>
        <end position="431"/>
    </location>
</feature>
<feature type="domain" description="DUF5776" evidence="5">
    <location>
        <begin position="592"/>
        <end position="657"/>
    </location>
</feature>
<dbReference type="EMBL" id="WKKY01000001">
    <property type="protein sequence ID" value="MSE19700.1"/>
    <property type="molecule type" value="Genomic_DNA"/>
</dbReference>
<feature type="domain" description="DUF5776" evidence="5">
    <location>
        <begin position="518"/>
        <end position="584"/>
    </location>
</feature>
<feature type="domain" description="MucBP" evidence="4">
    <location>
        <begin position="238"/>
        <end position="311"/>
    </location>
</feature>
<name>A0A844EJB5_9LACO</name>
<dbReference type="Pfam" id="PF19087">
    <property type="entry name" value="DUF5776"/>
    <property type="match status" value="2"/>
</dbReference>
<dbReference type="InterPro" id="IPR044081">
    <property type="entry name" value="DUF5776"/>
</dbReference>
<feature type="domain" description="MucBP" evidence="4">
    <location>
        <begin position="321"/>
        <end position="393"/>
    </location>
</feature>
<proteinExistence type="predicted"/>
<dbReference type="InterPro" id="IPR009459">
    <property type="entry name" value="MucBP_dom"/>
</dbReference>
<accession>A0A844EJB5</accession>
<dbReference type="AlphaFoldDB" id="A0A844EJB5"/>
<dbReference type="Pfam" id="PF06458">
    <property type="entry name" value="MucBP"/>
    <property type="match status" value="3"/>
</dbReference>
<evidence type="ECO:0000259" key="4">
    <source>
        <dbReference type="Pfam" id="PF06458"/>
    </source>
</evidence>
<feature type="compositionally biased region" description="Pro residues" evidence="2">
    <location>
        <begin position="399"/>
        <end position="419"/>
    </location>
</feature>
<keyword evidence="3" id="KW-0732">Signal</keyword>
<dbReference type="Gene3D" id="3.10.20.320">
    <property type="entry name" value="Putative peptidoglycan bound protein (lpxtg motif)"/>
    <property type="match status" value="3"/>
</dbReference>
<protein>
    <recommendedName>
        <fullName evidence="8">MucBP domain protein</fullName>
    </recommendedName>
</protein>
<reference evidence="6 7" key="1">
    <citation type="submission" date="2019-11" db="EMBL/GenBank/DDBJ databases">
        <title>Draft Genome Sequence of Plant Growth-Promoting Rhizosphere-Associated Bacteria.</title>
        <authorList>
            <person name="Vasilyev I.Y."/>
            <person name="Radchenko V."/>
            <person name="Ilnitskaya E.V."/>
        </authorList>
    </citation>
    <scope>NUCLEOTIDE SEQUENCE [LARGE SCALE GENOMIC DNA]</scope>
    <source>
        <strain evidence="6 7">VRA_07sq_f</strain>
    </source>
</reference>
<evidence type="ECO:0000256" key="3">
    <source>
        <dbReference type="SAM" id="SignalP"/>
    </source>
</evidence>